<feature type="transmembrane region" description="Helical" evidence="2">
    <location>
        <begin position="139"/>
        <end position="164"/>
    </location>
</feature>
<protein>
    <submittedName>
        <fullName evidence="3">Uncharacterized protein</fullName>
    </submittedName>
</protein>
<feature type="compositionally biased region" description="Basic and acidic residues" evidence="1">
    <location>
        <begin position="240"/>
        <end position="254"/>
    </location>
</feature>
<dbReference type="RefSeq" id="WP_093943689.1">
    <property type="nucleotide sequence ID" value="NZ_CP022521.1"/>
</dbReference>
<dbReference type="AlphaFoldDB" id="A0A221WC00"/>
<feature type="transmembrane region" description="Helical" evidence="2">
    <location>
        <begin position="68"/>
        <end position="93"/>
    </location>
</feature>
<keyword evidence="4" id="KW-1185">Reference proteome</keyword>
<proteinExistence type="predicted"/>
<evidence type="ECO:0000256" key="2">
    <source>
        <dbReference type="SAM" id="Phobius"/>
    </source>
</evidence>
<accession>A0A221WC00</accession>
<feature type="transmembrane region" description="Helical" evidence="2">
    <location>
        <begin position="114"/>
        <end position="133"/>
    </location>
</feature>
<evidence type="ECO:0000313" key="4">
    <source>
        <dbReference type="Proteomes" id="UP000204221"/>
    </source>
</evidence>
<keyword evidence="2" id="KW-1133">Transmembrane helix</keyword>
<feature type="transmembrane region" description="Helical" evidence="2">
    <location>
        <begin position="42"/>
        <end position="62"/>
    </location>
</feature>
<organism evidence="3 4">
    <name type="scientific">Actinoalloteichus hoggarensis</name>
    <dbReference type="NCBI Taxonomy" id="1470176"/>
    <lineage>
        <taxon>Bacteria</taxon>
        <taxon>Bacillati</taxon>
        <taxon>Actinomycetota</taxon>
        <taxon>Actinomycetes</taxon>
        <taxon>Pseudonocardiales</taxon>
        <taxon>Pseudonocardiaceae</taxon>
        <taxon>Actinoalloteichus</taxon>
    </lineage>
</organism>
<name>A0A221WC00_9PSEU</name>
<feature type="region of interest" description="Disordered" evidence="1">
    <location>
        <begin position="183"/>
        <end position="254"/>
    </location>
</feature>
<sequence>MRRPAELRRRYHEIRVAAHRRRLERLGRTLPGWRDRAHRRPLAVACGATALAGAVVAVASGGEPGSHQLLWLALVLLWVVQWIVLRVVTSGISESSSLVLDEREKALRDRTTRYGFITAMTLNGAICGALGSLDGREVTAAHLAAVIASVTLLSSTVPVGVLAWTLPDDDPADLLDEVDTAPGVAATARDVTPEPTTTSSILPSRDTPTTQTVPTSENPPRADDGAARIGNTASPPAATPERDNRTTPDGGGRR</sequence>
<keyword evidence="2" id="KW-0812">Transmembrane</keyword>
<feature type="compositionally biased region" description="Polar residues" evidence="1">
    <location>
        <begin position="194"/>
        <end position="218"/>
    </location>
</feature>
<gene>
    <name evidence="3" type="ORF">AHOG_26010</name>
</gene>
<dbReference type="Proteomes" id="UP000204221">
    <property type="component" value="Chromosome"/>
</dbReference>
<dbReference type="KEGG" id="ahg:AHOG_26010"/>
<evidence type="ECO:0000313" key="3">
    <source>
        <dbReference type="EMBL" id="ASO22807.1"/>
    </source>
</evidence>
<dbReference type="EMBL" id="CP022521">
    <property type="protein sequence ID" value="ASO22807.1"/>
    <property type="molecule type" value="Genomic_DNA"/>
</dbReference>
<evidence type="ECO:0000256" key="1">
    <source>
        <dbReference type="SAM" id="MobiDB-lite"/>
    </source>
</evidence>
<keyword evidence="2" id="KW-0472">Membrane</keyword>
<reference evidence="3 4" key="1">
    <citation type="submission" date="2017-07" db="EMBL/GenBank/DDBJ databases">
        <title>Complete genome sequence of Actinoalloteichus hoggarensis DSM 45943, type strain of Actinoalloteichus hoggarensis.</title>
        <authorList>
            <person name="Ruckert C."/>
            <person name="Nouioui I."/>
            <person name="Willmese J."/>
            <person name="van Wezel G."/>
            <person name="Klenk H.-P."/>
            <person name="Kalinowski J."/>
            <person name="Zotchev S.B."/>
        </authorList>
    </citation>
    <scope>NUCLEOTIDE SEQUENCE [LARGE SCALE GENOMIC DNA]</scope>
    <source>
        <strain evidence="3 4">DSM 45943</strain>
    </source>
</reference>